<evidence type="ECO:0000313" key="3">
    <source>
        <dbReference type="EMBL" id="GAA1865802.1"/>
    </source>
</evidence>
<dbReference type="InterPro" id="IPR036661">
    <property type="entry name" value="Luciferase-like_sf"/>
</dbReference>
<dbReference type="InterPro" id="IPR019951">
    <property type="entry name" value="F420_OxRdatse_Rv3520c_pred"/>
</dbReference>
<sequence length="340" mass="36972">MKLGLGLGYWGAAQPPGQARLVELAEDHGYDSVWTGEAWGSDALTPLAWLGSRTRRLRLGTAIVQMAARTPTATAMAAMTLDHLSDGRFVLGIGASGPQVVEGWYGQPYERPLERTREYVSILRQALCRDVVRFAGRHYELPASTGTGLGKSLRSTLHPRRPCLPVLLAAEGPKNVALAAEIADGWLPLFYSPYDDTQHRSSLASGFAHPHARSTAESFEVVCPVDVVVDEDIDRAADAVRPRLALYIGGMGPKGRNFHYDVFARIGFEADCQRIRELYLSGRKGDAAAAVPRTLVEQVALVGPAAKIRDEARAWSDSLVTTLVVRGDERAVRVAAEAFR</sequence>
<evidence type="ECO:0000259" key="2">
    <source>
        <dbReference type="Pfam" id="PF00296"/>
    </source>
</evidence>
<name>A0ABN2NFD8_9PSEU</name>
<evidence type="ECO:0000313" key="4">
    <source>
        <dbReference type="Proteomes" id="UP001500449"/>
    </source>
</evidence>
<reference evidence="3 4" key="1">
    <citation type="journal article" date="2019" name="Int. J. Syst. Evol. Microbiol.">
        <title>The Global Catalogue of Microorganisms (GCM) 10K type strain sequencing project: providing services to taxonomists for standard genome sequencing and annotation.</title>
        <authorList>
            <consortium name="The Broad Institute Genomics Platform"/>
            <consortium name="The Broad Institute Genome Sequencing Center for Infectious Disease"/>
            <person name="Wu L."/>
            <person name="Ma J."/>
        </authorList>
    </citation>
    <scope>NUCLEOTIDE SEQUENCE [LARGE SCALE GENOMIC DNA]</scope>
    <source>
        <strain evidence="3 4">JCM 16009</strain>
    </source>
</reference>
<dbReference type="InterPro" id="IPR050564">
    <property type="entry name" value="F420-G6PD/mer"/>
</dbReference>
<protein>
    <submittedName>
        <fullName evidence="3">LLM class F420-dependent oxidoreductase</fullName>
    </submittedName>
</protein>
<evidence type="ECO:0000256" key="1">
    <source>
        <dbReference type="ARBA" id="ARBA00023002"/>
    </source>
</evidence>
<organism evidence="3 4">
    <name type="scientific">Pseudonocardia ailaonensis</name>
    <dbReference type="NCBI Taxonomy" id="367279"/>
    <lineage>
        <taxon>Bacteria</taxon>
        <taxon>Bacillati</taxon>
        <taxon>Actinomycetota</taxon>
        <taxon>Actinomycetes</taxon>
        <taxon>Pseudonocardiales</taxon>
        <taxon>Pseudonocardiaceae</taxon>
        <taxon>Pseudonocardia</taxon>
    </lineage>
</organism>
<gene>
    <name evidence="3" type="ORF">GCM10009836_52710</name>
</gene>
<dbReference type="SUPFAM" id="SSF51679">
    <property type="entry name" value="Bacterial luciferase-like"/>
    <property type="match status" value="1"/>
</dbReference>
<feature type="domain" description="Luciferase-like" evidence="2">
    <location>
        <begin position="18"/>
        <end position="321"/>
    </location>
</feature>
<dbReference type="InterPro" id="IPR011251">
    <property type="entry name" value="Luciferase-like_dom"/>
</dbReference>
<dbReference type="PANTHER" id="PTHR43244">
    <property type="match status" value="1"/>
</dbReference>
<dbReference type="RefSeq" id="WP_344422576.1">
    <property type="nucleotide sequence ID" value="NZ_BAAAQK010000020.1"/>
</dbReference>
<dbReference type="PANTHER" id="PTHR43244:SF1">
    <property type="entry name" value="5,10-METHYLENETETRAHYDROMETHANOPTERIN REDUCTASE"/>
    <property type="match status" value="1"/>
</dbReference>
<dbReference type="NCBIfam" id="TIGR03559">
    <property type="entry name" value="F420_Rv3520c"/>
    <property type="match status" value="1"/>
</dbReference>
<keyword evidence="1" id="KW-0560">Oxidoreductase</keyword>
<dbReference type="CDD" id="cd01097">
    <property type="entry name" value="Tetrahydromethanopterin_reductase"/>
    <property type="match status" value="1"/>
</dbReference>
<accession>A0ABN2NFD8</accession>
<keyword evidence="4" id="KW-1185">Reference proteome</keyword>
<dbReference type="Proteomes" id="UP001500449">
    <property type="component" value="Unassembled WGS sequence"/>
</dbReference>
<dbReference type="Pfam" id="PF00296">
    <property type="entry name" value="Bac_luciferase"/>
    <property type="match status" value="1"/>
</dbReference>
<dbReference type="Gene3D" id="3.20.20.30">
    <property type="entry name" value="Luciferase-like domain"/>
    <property type="match status" value="1"/>
</dbReference>
<comment type="caution">
    <text evidence="3">The sequence shown here is derived from an EMBL/GenBank/DDBJ whole genome shotgun (WGS) entry which is preliminary data.</text>
</comment>
<dbReference type="EMBL" id="BAAAQK010000020">
    <property type="protein sequence ID" value="GAA1865802.1"/>
    <property type="molecule type" value="Genomic_DNA"/>
</dbReference>
<proteinExistence type="predicted"/>